<dbReference type="Proteomes" id="UP001054945">
    <property type="component" value="Unassembled WGS sequence"/>
</dbReference>
<protein>
    <submittedName>
        <fullName evidence="2">Uncharacterized protein</fullName>
    </submittedName>
</protein>
<feature type="region of interest" description="Disordered" evidence="1">
    <location>
        <begin position="102"/>
        <end position="133"/>
    </location>
</feature>
<organism evidence="2 3">
    <name type="scientific">Caerostris extrusa</name>
    <name type="common">Bark spider</name>
    <name type="synonym">Caerostris bankana</name>
    <dbReference type="NCBI Taxonomy" id="172846"/>
    <lineage>
        <taxon>Eukaryota</taxon>
        <taxon>Metazoa</taxon>
        <taxon>Ecdysozoa</taxon>
        <taxon>Arthropoda</taxon>
        <taxon>Chelicerata</taxon>
        <taxon>Arachnida</taxon>
        <taxon>Araneae</taxon>
        <taxon>Araneomorphae</taxon>
        <taxon>Entelegynae</taxon>
        <taxon>Araneoidea</taxon>
        <taxon>Araneidae</taxon>
        <taxon>Caerostris</taxon>
    </lineage>
</organism>
<proteinExistence type="predicted"/>
<evidence type="ECO:0000313" key="2">
    <source>
        <dbReference type="EMBL" id="GIZ02112.1"/>
    </source>
</evidence>
<keyword evidence="3" id="KW-1185">Reference proteome</keyword>
<accession>A0AAV4Y4F8</accession>
<gene>
    <name evidence="2" type="ORF">CEXT_252131</name>
</gene>
<comment type="caution">
    <text evidence="2">The sequence shown here is derived from an EMBL/GenBank/DDBJ whole genome shotgun (WGS) entry which is preliminary data.</text>
</comment>
<reference evidence="2 3" key="1">
    <citation type="submission" date="2021-06" db="EMBL/GenBank/DDBJ databases">
        <title>Caerostris extrusa draft genome.</title>
        <authorList>
            <person name="Kono N."/>
            <person name="Arakawa K."/>
        </authorList>
    </citation>
    <scope>NUCLEOTIDE SEQUENCE [LARGE SCALE GENOMIC DNA]</scope>
</reference>
<name>A0AAV4Y4F8_CAEEX</name>
<feature type="compositionally biased region" description="Basic residues" evidence="1">
    <location>
        <begin position="124"/>
        <end position="133"/>
    </location>
</feature>
<evidence type="ECO:0000256" key="1">
    <source>
        <dbReference type="SAM" id="MobiDB-lite"/>
    </source>
</evidence>
<dbReference type="EMBL" id="BPLR01001397">
    <property type="protein sequence ID" value="GIZ02112.1"/>
    <property type="molecule type" value="Genomic_DNA"/>
</dbReference>
<sequence length="133" mass="15077">MNSPDCRQNKEHRFISQQVAVHLQSSSPALLMSPFANSRCREHDRTVASHHHRPLAETSAQNKFPVCHQNKEHRFISKQVALYPKSSSSALLTNLSAHNRCQEHGRTVSSHRRPLAETSGAVRTGRRRVHLDT</sequence>
<evidence type="ECO:0000313" key="3">
    <source>
        <dbReference type="Proteomes" id="UP001054945"/>
    </source>
</evidence>
<dbReference type="AlphaFoldDB" id="A0AAV4Y4F8"/>